<dbReference type="InterPro" id="IPR011650">
    <property type="entry name" value="Peptidase_M20_dimer"/>
</dbReference>
<gene>
    <name evidence="4" type="ORF">MACH08_09440</name>
</gene>
<organism evidence="4 5">
    <name type="scientific">Oceanobacillus kimchii</name>
    <dbReference type="NCBI Taxonomy" id="746691"/>
    <lineage>
        <taxon>Bacteria</taxon>
        <taxon>Bacillati</taxon>
        <taxon>Bacillota</taxon>
        <taxon>Bacilli</taxon>
        <taxon>Bacillales</taxon>
        <taxon>Bacillaceae</taxon>
        <taxon>Oceanobacillus</taxon>
    </lineage>
</organism>
<dbReference type="SUPFAM" id="SSF53187">
    <property type="entry name" value="Zn-dependent exopeptidases"/>
    <property type="match status" value="1"/>
</dbReference>
<dbReference type="InterPro" id="IPR036264">
    <property type="entry name" value="Bact_exopeptidase_dim_dom"/>
</dbReference>
<keyword evidence="5" id="KW-1185">Reference proteome</keyword>
<dbReference type="Gene3D" id="3.30.70.360">
    <property type="match status" value="1"/>
</dbReference>
<dbReference type="InterPro" id="IPR050072">
    <property type="entry name" value="Peptidase_M20A"/>
</dbReference>
<dbReference type="Pfam" id="PF07687">
    <property type="entry name" value="M20_dimer"/>
    <property type="match status" value="1"/>
</dbReference>
<keyword evidence="1" id="KW-0479">Metal-binding</keyword>
<accession>A0ABQ5TGK6</accession>
<dbReference type="PANTHER" id="PTHR43808">
    <property type="entry name" value="ACETYLORNITHINE DEACETYLASE"/>
    <property type="match status" value="1"/>
</dbReference>
<keyword evidence="2" id="KW-0378">Hydrolase</keyword>
<dbReference type="Proteomes" id="UP001275436">
    <property type="component" value="Unassembled WGS sequence"/>
</dbReference>
<dbReference type="RefSeq" id="WP_317957777.1">
    <property type="nucleotide sequence ID" value="NZ_BSKO01000001.1"/>
</dbReference>
<dbReference type="PANTHER" id="PTHR43808:SF17">
    <property type="entry name" value="PEPTIDASE M20"/>
    <property type="match status" value="1"/>
</dbReference>
<evidence type="ECO:0000256" key="1">
    <source>
        <dbReference type="ARBA" id="ARBA00022723"/>
    </source>
</evidence>
<evidence type="ECO:0000313" key="4">
    <source>
        <dbReference type="EMBL" id="GLO65160.1"/>
    </source>
</evidence>
<evidence type="ECO:0000313" key="5">
    <source>
        <dbReference type="Proteomes" id="UP001275436"/>
    </source>
</evidence>
<comment type="caution">
    <text evidence="4">The sequence shown here is derived from an EMBL/GenBank/DDBJ whole genome shotgun (WGS) entry which is preliminary data.</text>
</comment>
<sequence>MEEVFERLLGKQEIKRTLEFIHQDEKLTLKEQIQLTEIPAPPFKEQKRAIKFQEMLIQHGLEHVHIDEEGNVFGIRKGTGNGPRLVISAHLDTVFPEGTDTRVSEKEGKFFAPGIGDDTRGLAEVLSIVRALTQSNINTIGDIIIGGTVGEEGAGDLRGVKAYFNKNKADGYISIDGPNLEAITYLGTGSYRYEITYSGSGGHSFADFGTPSATHALGRAIAEISNIVTTSDPKTTFSVGPITGGSSVNAISETASMQVDLRSNSKSELDRLDEKFQEIVKEACEAENRRWESNTLTVDIHRFGNRPPAQQSEDLPIVCALQEAIIAVGKTPVLSGPSSTDANYPMSIGIPSITSGTGGQAGGAHTLQEWYDPKDGYLAVQKNFLLILGLVGIKDEIKPILKLLS</sequence>
<dbReference type="Pfam" id="PF01546">
    <property type="entry name" value="Peptidase_M20"/>
    <property type="match status" value="1"/>
</dbReference>
<reference evidence="4 5" key="1">
    <citation type="submission" date="2023-02" db="EMBL/GenBank/DDBJ databases">
        <title>Oceanobacillus kimchii IFOP_LL358 isolated form Alexandrium catenella lab strain.</title>
        <authorList>
            <person name="Gajardo G."/>
            <person name="Ueki S."/>
            <person name="Maruyama F."/>
        </authorList>
    </citation>
    <scope>NUCLEOTIDE SEQUENCE [LARGE SCALE GENOMIC DNA]</scope>
    <source>
        <strain evidence="4 5">IFOP_LL358</strain>
    </source>
</reference>
<dbReference type="Gene3D" id="3.40.630.10">
    <property type="entry name" value="Zn peptidases"/>
    <property type="match status" value="1"/>
</dbReference>
<dbReference type="InterPro" id="IPR002933">
    <property type="entry name" value="Peptidase_M20"/>
</dbReference>
<dbReference type="SUPFAM" id="SSF55031">
    <property type="entry name" value="Bacterial exopeptidase dimerisation domain"/>
    <property type="match status" value="1"/>
</dbReference>
<name>A0ABQ5TGK6_9BACI</name>
<proteinExistence type="predicted"/>
<evidence type="ECO:0000259" key="3">
    <source>
        <dbReference type="Pfam" id="PF07687"/>
    </source>
</evidence>
<dbReference type="EMBL" id="BSKO01000001">
    <property type="protein sequence ID" value="GLO65160.1"/>
    <property type="molecule type" value="Genomic_DNA"/>
</dbReference>
<feature type="domain" description="Peptidase M20 dimerisation" evidence="3">
    <location>
        <begin position="189"/>
        <end position="285"/>
    </location>
</feature>
<protein>
    <submittedName>
        <fullName evidence="4">Aminoacyl-histidine dipeptidase</fullName>
    </submittedName>
</protein>
<evidence type="ECO:0000256" key="2">
    <source>
        <dbReference type="ARBA" id="ARBA00022801"/>
    </source>
</evidence>